<keyword evidence="4" id="KW-0804">Transcription</keyword>
<dbReference type="InterPro" id="IPR005119">
    <property type="entry name" value="LysR_subst-bd"/>
</dbReference>
<evidence type="ECO:0000256" key="1">
    <source>
        <dbReference type="ARBA" id="ARBA00009437"/>
    </source>
</evidence>
<dbReference type="Gene3D" id="1.10.10.10">
    <property type="entry name" value="Winged helix-like DNA-binding domain superfamily/Winged helix DNA-binding domain"/>
    <property type="match status" value="1"/>
</dbReference>
<comment type="similarity">
    <text evidence="1">Belongs to the LysR transcriptional regulatory family.</text>
</comment>
<evidence type="ECO:0000259" key="5">
    <source>
        <dbReference type="PROSITE" id="PS50931"/>
    </source>
</evidence>
<gene>
    <name evidence="6" type="primary">ilvY</name>
    <name evidence="6" type="ORF">ACFSJ3_09060</name>
</gene>
<keyword evidence="3" id="KW-0238">DNA-binding</keyword>
<protein>
    <submittedName>
        <fullName evidence="6">HTH-type transcriptional activator IlvY</fullName>
    </submittedName>
</protein>
<dbReference type="InterPro" id="IPR036390">
    <property type="entry name" value="WH_DNA-bd_sf"/>
</dbReference>
<dbReference type="Pfam" id="PF03466">
    <property type="entry name" value="LysR_substrate"/>
    <property type="match status" value="1"/>
</dbReference>
<reference evidence="7" key="1">
    <citation type="journal article" date="2019" name="Int. J. Syst. Evol. Microbiol.">
        <title>The Global Catalogue of Microorganisms (GCM) 10K type strain sequencing project: providing services to taxonomists for standard genome sequencing and annotation.</title>
        <authorList>
            <consortium name="The Broad Institute Genomics Platform"/>
            <consortium name="The Broad Institute Genome Sequencing Center for Infectious Disease"/>
            <person name="Wu L."/>
            <person name="Ma J."/>
        </authorList>
    </citation>
    <scope>NUCLEOTIDE SEQUENCE [LARGE SCALE GENOMIC DNA]</scope>
    <source>
        <strain evidence="7">CGMCC 1.10992</strain>
    </source>
</reference>
<dbReference type="CDD" id="cd08430">
    <property type="entry name" value="PBP2_IlvY"/>
    <property type="match status" value="1"/>
</dbReference>
<keyword evidence="7" id="KW-1185">Reference proteome</keyword>
<evidence type="ECO:0000256" key="2">
    <source>
        <dbReference type="ARBA" id="ARBA00023015"/>
    </source>
</evidence>
<dbReference type="InterPro" id="IPR000847">
    <property type="entry name" value="LysR_HTH_N"/>
</dbReference>
<dbReference type="RefSeq" id="WP_345341165.1">
    <property type="nucleotide sequence ID" value="NZ_BAABLI010000017.1"/>
</dbReference>
<dbReference type="InterPro" id="IPR036388">
    <property type="entry name" value="WH-like_DNA-bd_sf"/>
</dbReference>
<organism evidence="6 7">
    <name type="scientific">Corallincola platygyrae</name>
    <dbReference type="NCBI Taxonomy" id="1193278"/>
    <lineage>
        <taxon>Bacteria</taxon>
        <taxon>Pseudomonadati</taxon>
        <taxon>Pseudomonadota</taxon>
        <taxon>Gammaproteobacteria</taxon>
        <taxon>Alteromonadales</taxon>
        <taxon>Psychromonadaceae</taxon>
        <taxon>Corallincola</taxon>
    </lineage>
</organism>
<dbReference type="PANTHER" id="PTHR30126:SF81">
    <property type="entry name" value="HTH-TYPE TRANSCRIPTIONAL REGULATOR ILVY"/>
    <property type="match status" value="1"/>
</dbReference>
<dbReference type="SUPFAM" id="SSF46785">
    <property type="entry name" value="Winged helix' DNA-binding domain"/>
    <property type="match status" value="1"/>
</dbReference>
<accession>A0ABW4XMU7</accession>
<evidence type="ECO:0000313" key="7">
    <source>
        <dbReference type="Proteomes" id="UP001597380"/>
    </source>
</evidence>
<dbReference type="PROSITE" id="PS50931">
    <property type="entry name" value="HTH_LYSR"/>
    <property type="match status" value="1"/>
</dbReference>
<evidence type="ECO:0000256" key="3">
    <source>
        <dbReference type="ARBA" id="ARBA00023125"/>
    </source>
</evidence>
<dbReference type="Proteomes" id="UP001597380">
    <property type="component" value="Unassembled WGS sequence"/>
</dbReference>
<dbReference type="NCBIfam" id="NF008722">
    <property type="entry name" value="PRK11716.1"/>
    <property type="match status" value="1"/>
</dbReference>
<sequence>MDIRSLKLFSHLARSLHFGRTSEAMHVSAPTLSRVIQRLEEEVGEPLLVRDNRSVGLTAAGESYLRFAERVLDDWQQLSQELSVDSSQLSGRISLYCTVTAAYSYLRQLLVPFRQRYPLIDIDLQTGDAAFAVEKVREGEADLAITGIPDKLPPHVIVHMLADAPLVLIAPTLSCPVRSAVLQDPIDWQQLPIILAERGLSRERLLSWLKRKQVKPNIHSEVSGHEAIVSMVALGFGVGVVPAPVLAHSPLREEVVELPVTPTFEPFRVGLCADNRRLKDPRLAAFWRLAVG</sequence>
<proteinExistence type="inferred from homology"/>
<dbReference type="PANTHER" id="PTHR30126">
    <property type="entry name" value="HTH-TYPE TRANSCRIPTIONAL REGULATOR"/>
    <property type="match status" value="1"/>
</dbReference>
<name>A0ABW4XMU7_9GAMM</name>
<evidence type="ECO:0000313" key="6">
    <source>
        <dbReference type="EMBL" id="MFD2096130.1"/>
    </source>
</evidence>
<dbReference type="EMBL" id="JBHUHT010000011">
    <property type="protein sequence ID" value="MFD2096130.1"/>
    <property type="molecule type" value="Genomic_DNA"/>
</dbReference>
<dbReference type="Gene3D" id="3.40.190.10">
    <property type="entry name" value="Periplasmic binding protein-like II"/>
    <property type="match status" value="2"/>
</dbReference>
<comment type="caution">
    <text evidence="6">The sequence shown here is derived from an EMBL/GenBank/DDBJ whole genome shotgun (WGS) entry which is preliminary data.</text>
</comment>
<dbReference type="InterPro" id="IPR037404">
    <property type="entry name" value="IlvY_PBP2"/>
</dbReference>
<dbReference type="SUPFAM" id="SSF53850">
    <property type="entry name" value="Periplasmic binding protein-like II"/>
    <property type="match status" value="1"/>
</dbReference>
<evidence type="ECO:0000256" key="4">
    <source>
        <dbReference type="ARBA" id="ARBA00023163"/>
    </source>
</evidence>
<keyword evidence="2" id="KW-0805">Transcription regulation</keyword>
<feature type="domain" description="HTH lysR-type" evidence="5">
    <location>
        <begin position="1"/>
        <end position="58"/>
    </location>
</feature>
<dbReference type="Pfam" id="PF00126">
    <property type="entry name" value="HTH_1"/>
    <property type="match status" value="1"/>
</dbReference>